<feature type="signal peptide" evidence="1">
    <location>
        <begin position="1"/>
        <end position="19"/>
    </location>
</feature>
<evidence type="ECO:0000313" key="2">
    <source>
        <dbReference type="EMBL" id="WGH74293.1"/>
    </source>
</evidence>
<reference evidence="2 3" key="1">
    <citation type="submission" date="2023-04" db="EMBL/GenBank/DDBJ databases">
        <title>Tenacibaculum tangerinum sp. nov., isolated from sea tidal flat of South Korea.</title>
        <authorList>
            <person name="Lee S.H."/>
            <person name="Kim J.-J."/>
        </authorList>
    </citation>
    <scope>NUCLEOTIDE SEQUENCE [LARGE SCALE GENOMIC DNA]</scope>
    <source>
        <strain evidence="2 3">GRR-S3-23</strain>
    </source>
</reference>
<dbReference type="SUPFAM" id="SSF56925">
    <property type="entry name" value="OMPA-like"/>
    <property type="match status" value="1"/>
</dbReference>
<evidence type="ECO:0000256" key="1">
    <source>
        <dbReference type="SAM" id="SignalP"/>
    </source>
</evidence>
<gene>
    <name evidence="2" type="ORF">P8625_09205</name>
</gene>
<name>A0ABY8L260_9FLAO</name>
<keyword evidence="1" id="KW-0732">Signal</keyword>
<evidence type="ECO:0000313" key="3">
    <source>
        <dbReference type="Proteomes" id="UP001232001"/>
    </source>
</evidence>
<dbReference type="RefSeq" id="WP_279650174.1">
    <property type="nucleotide sequence ID" value="NZ_CP122539.1"/>
</dbReference>
<evidence type="ECO:0008006" key="4">
    <source>
        <dbReference type="Google" id="ProtNLM"/>
    </source>
</evidence>
<dbReference type="Proteomes" id="UP001232001">
    <property type="component" value="Chromosome"/>
</dbReference>
<dbReference type="InterPro" id="IPR011250">
    <property type="entry name" value="OMP/PagP_B-barrel"/>
</dbReference>
<organism evidence="2 3">
    <name type="scientific">Tenacibaculum tangerinum</name>
    <dbReference type="NCBI Taxonomy" id="3038772"/>
    <lineage>
        <taxon>Bacteria</taxon>
        <taxon>Pseudomonadati</taxon>
        <taxon>Bacteroidota</taxon>
        <taxon>Flavobacteriia</taxon>
        <taxon>Flavobacteriales</taxon>
        <taxon>Flavobacteriaceae</taxon>
        <taxon>Tenacibaculum</taxon>
    </lineage>
</organism>
<sequence>MKKIILLLVAVLSFSFANAQRGEGTDWLKAGVHFGLPIADASDTSSFVLGVDLKYQFLNVNSFGIGFSTGYSHYFGKEVAGVSVDQGIVPLAALFRFYPTENFFIGTDLGYGFLTEGSESGGFYYRPEVGYHSDKWNIYGFYQGLSVDGSTPSSVGIGINYNIIQGK</sequence>
<accession>A0ABY8L260</accession>
<proteinExistence type="predicted"/>
<feature type="chain" id="PRO_5045466204" description="Outer membrane protein beta-barrel domain-containing protein" evidence="1">
    <location>
        <begin position="20"/>
        <end position="167"/>
    </location>
</feature>
<keyword evidence="3" id="KW-1185">Reference proteome</keyword>
<protein>
    <recommendedName>
        <fullName evidence="4">Outer membrane protein beta-barrel domain-containing protein</fullName>
    </recommendedName>
</protein>
<dbReference type="EMBL" id="CP122539">
    <property type="protein sequence ID" value="WGH74293.1"/>
    <property type="molecule type" value="Genomic_DNA"/>
</dbReference>